<sequence>MRNKRRRPVSRVDPYIAYRRSKDLSAKFERVLSAIHRSALVSDNDDEWKVASELSEEFQSVLRDWQDTSTIDRILDLPFLAYTLDTQGATSYDKLLISGVEDICSSLGFSIFFSTIKRDRRMECFLGPVQDTHYQPLSEILIPTPYHSLARSDLVDCYGWHCRRAHEEMFFTVLLLVPDLHAFLQCLLLTSTQSVLNYYRTKSEREAGCKEYGMIMFDQICTKVFEHREGLDTGDGRSKEYSLETMLIPVIVQCAELNKIEMFHRGIRGLKGATIDAYSRLLYLVPDISFSKIVEGLEIAVESLKAIEERYKGLRKLFRR</sequence>
<gene>
    <name evidence="1" type="ORF">Ptr86124_009182</name>
</gene>
<dbReference type="AlphaFoldDB" id="A0A5M9L370"/>
<name>A0A5M9L370_9PLEO</name>
<organism evidence="1 2">
    <name type="scientific">Pyrenophora tritici-repentis</name>
    <dbReference type="NCBI Taxonomy" id="45151"/>
    <lineage>
        <taxon>Eukaryota</taxon>
        <taxon>Fungi</taxon>
        <taxon>Dikarya</taxon>
        <taxon>Ascomycota</taxon>
        <taxon>Pezizomycotina</taxon>
        <taxon>Dothideomycetes</taxon>
        <taxon>Pleosporomycetidae</taxon>
        <taxon>Pleosporales</taxon>
        <taxon>Pleosporineae</taxon>
        <taxon>Pleosporaceae</taxon>
        <taxon>Pyrenophora</taxon>
    </lineage>
</organism>
<protein>
    <submittedName>
        <fullName evidence="1">Uncharacterized protein</fullName>
    </submittedName>
</protein>
<evidence type="ECO:0000313" key="2">
    <source>
        <dbReference type="Proteomes" id="UP000249757"/>
    </source>
</evidence>
<dbReference type="EMBL" id="NRDI02000013">
    <property type="protein sequence ID" value="KAI1511538.1"/>
    <property type="molecule type" value="Genomic_DNA"/>
</dbReference>
<accession>A0A5M9L370</accession>
<evidence type="ECO:0000313" key="1">
    <source>
        <dbReference type="EMBL" id="KAI1511538.1"/>
    </source>
</evidence>
<comment type="caution">
    <text evidence="1">The sequence shown here is derived from an EMBL/GenBank/DDBJ whole genome shotgun (WGS) entry which is preliminary data.</text>
</comment>
<reference evidence="2" key="1">
    <citation type="journal article" date="2022" name="Microb. Genom.">
        <title>A global pangenome for the wheat fungal pathogen Pyrenophora tritici-repentis and prediction of effector protein structural homology.</title>
        <authorList>
            <person name="Moolhuijzen P.M."/>
            <person name="See P.T."/>
            <person name="Shi G."/>
            <person name="Powell H.R."/>
            <person name="Cockram J."/>
            <person name="Jorgensen L.N."/>
            <person name="Benslimane H."/>
            <person name="Strelkov S.E."/>
            <person name="Turner J."/>
            <person name="Liu Z."/>
            <person name="Moffat C.S."/>
        </authorList>
    </citation>
    <scope>NUCLEOTIDE SEQUENCE [LARGE SCALE GENOMIC DNA]</scope>
</reference>
<dbReference type="Proteomes" id="UP000249757">
    <property type="component" value="Unassembled WGS sequence"/>
</dbReference>
<keyword evidence="2" id="KW-1185">Reference proteome</keyword>
<proteinExistence type="predicted"/>